<sequence>MALNHVFVFLLAIATFAPIITSAKEFIVGDDMGWTVGFDYQAWANDKVFYVGDKLVFQYPAGAHNVFKVNGTSFQNCEIPASDNQALKTGNDIIVLATPGRKWYICGVGNHCELGQKLVITVLPPQAEAPAPSLAPSPHYAMKTTKRPFTFRSHWWKLIN</sequence>
<evidence type="ECO:0000313" key="2">
    <source>
        <dbReference type="Proteomes" id="UP001164539"/>
    </source>
</evidence>
<gene>
    <name evidence="1" type="ORF">OWV82_008994</name>
</gene>
<protein>
    <submittedName>
        <fullName evidence="1">Blue copper protein-like</fullName>
    </submittedName>
</protein>
<accession>A0ACC1YDC1</accession>
<evidence type="ECO:0000313" key="1">
    <source>
        <dbReference type="EMBL" id="KAJ4721288.1"/>
    </source>
</evidence>
<proteinExistence type="predicted"/>
<dbReference type="Proteomes" id="UP001164539">
    <property type="component" value="Chromosome 4"/>
</dbReference>
<reference evidence="1 2" key="1">
    <citation type="journal article" date="2023" name="Science">
        <title>Complex scaffold remodeling in plant triterpene biosynthesis.</title>
        <authorList>
            <person name="De La Pena R."/>
            <person name="Hodgson H."/>
            <person name="Liu J.C."/>
            <person name="Stephenson M.J."/>
            <person name="Martin A.C."/>
            <person name="Owen C."/>
            <person name="Harkess A."/>
            <person name="Leebens-Mack J."/>
            <person name="Jimenez L.E."/>
            <person name="Osbourn A."/>
            <person name="Sattely E.S."/>
        </authorList>
    </citation>
    <scope>NUCLEOTIDE SEQUENCE [LARGE SCALE GENOMIC DNA]</scope>
    <source>
        <strain evidence="2">cv. JPN11</strain>
        <tissue evidence="1">Leaf</tissue>
    </source>
</reference>
<organism evidence="1 2">
    <name type="scientific">Melia azedarach</name>
    <name type="common">Chinaberry tree</name>
    <dbReference type="NCBI Taxonomy" id="155640"/>
    <lineage>
        <taxon>Eukaryota</taxon>
        <taxon>Viridiplantae</taxon>
        <taxon>Streptophyta</taxon>
        <taxon>Embryophyta</taxon>
        <taxon>Tracheophyta</taxon>
        <taxon>Spermatophyta</taxon>
        <taxon>Magnoliopsida</taxon>
        <taxon>eudicotyledons</taxon>
        <taxon>Gunneridae</taxon>
        <taxon>Pentapetalae</taxon>
        <taxon>rosids</taxon>
        <taxon>malvids</taxon>
        <taxon>Sapindales</taxon>
        <taxon>Meliaceae</taxon>
        <taxon>Melia</taxon>
    </lineage>
</organism>
<keyword evidence="2" id="KW-1185">Reference proteome</keyword>
<comment type="caution">
    <text evidence="1">The sequence shown here is derived from an EMBL/GenBank/DDBJ whole genome shotgun (WGS) entry which is preliminary data.</text>
</comment>
<dbReference type="EMBL" id="CM051397">
    <property type="protein sequence ID" value="KAJ4721288.1"/>
    <property type="molecule type" value="Genomic_DNA"/>
</dbReference>
<name>A0ACC1YDC1_MELAZ</name>